<name>A0A8I2B6K5_PLESH</name>
<proteinExistence type="predicted"/>
<organism evidence="1 2">
    <name type="scientific">Plesiomonas shigelloides</name>
    <name type="common">Aeromonas shigelloides</name>
    <dbReference type="NCBI Taxonomy" id="703"/>
    <lineage>
        <taxon>Bacteria</taxon>
        <taxon>Pseudomonadati</taxon>
        <taxon>Pseudomonadota</taxon>
        <taxon>Gammaproteobacteria</taxon>
        <taxon>Enterobacterales</taxon>
        <taxon>Enterobacteriaceae</taxon>
        <taxon>Plesiomonas</taxon>
    </lineage>
</organism>
<reference evidence="1" key="1">
    <citation type="submission" date="2021-03" db="EMBL/GenBank/DDBJ databases">
        <title>Plesiomonas shigelloides zfcc0051, isolated from zebrafish feces.</title>
        <authorList>
            <person name="Vanderhoek Z."/>
            <person name="Gaulke C."/>
        </authorList>
    </citation>
    <scope>NUCLEOTIDE SEQUENCE</scope>
    <source>
        <strain evidence="1">Zfcc0051</strain>
    </source>
</reference>
<sequence>MGIITADTTTSSFSQRYLSYDELDRRRALNFILFNFSRYLSASSGTEESLHAKRLCDLHHEFNSAIQVLKYKSDEIEEFKHLKKSSDAWMEISKDKFLSVYRLIYYSVIEPIRLSKGANYSSPLFHFRNVLLDYKDDGVFSLLGDFECELQGKYYSRNGNDSDCFLALARTINFLDMTMVLLKKASVCVMKLLDNSDESSNVKACAILVKLSSELEKPIGSLVTPTKYCSHGKVPVMGVEAKDILIFNNAVDRLQVVIDSVIIGEGMHLIDHDVKQNLSPEVSGAKARSVSLISEVLDFNFNNKVLRSKVKIKNLAARNDLFLTYLRNNTFKSISNSDFYRLYEQAAKEHGLTFNFFCVMAAAFIPESDLFKVLVSAKSAIDIKTKRKSQPKRAQMNVDVDKEFLKRLNDFCDENKMKQSEVVKLAVSEFINKSSR</sequence>
<dbReference type="Proteomes" id="UP000664658">
    <property type="component" value="Unassembled WGS sequence"/>
</dbReference>
<dbReference type="AlphaFoldDB" id="A0A8I2B6K5"/>
<protein>
    <submittedName>
        <fullName evidence="1">Uncharacterized protein</fullName>
    </submittedName>
</protein>
<dbReference type="EMBL" id="JAFNAA010000029">
    <property type="protein sequence ID" value="MBO1109768.1"/>
    <property type="molecule type" value="Genomic_DNA"/>
</dbReference>
<evidence type="ECO:0000313" key="1">
    <source>
        <dbReference type="EMBL" id="MBO1109768.1"/>
    </source>
</evidence>
<comment type="caution">
    <text evidence="1">The sequence shown here is derived from an EMBL/GenBank/DDBJ whole genome shotgun (WGS) entry which is preliminary data.</text>
</comment>
<gene>
    <name evidence="1" type="ORF">J2R62_16440</name>
</gene>
<evidence type="ECO:0000313" key="2">
    <source>
        <dbReference type="Proteomes" id="UP000664658"/>
    </source>
</evidence>
<accession>A0A8I2B6K5</accession>
<dbReference type="RefSeq" id="WP_207542727.1">
    <property type="nucleotide sequence ID" value="NZ_JAFNAA010000029.1"/>
</dbReference>